<proteinExistence type="predicted"/>
<sequence>MPDGIEAVKARHFDLKRSGINGRAMATDRVDEVVTRGTAETWTVRNADGTPHMRGPKGPVFVPSGTTMKLAMRFDGPADPHTPYMYHCHLPHHEDQGMMGQFVVVEKGQQAGAATDPAESFAVPVPRGSELSAFMTTSRLPRELASAESPPRLQGREEKLQPRVRAVGGTPPHRPCRTRPGPARPLTPRLSSLPATDVDTRSLGWSEICCG</sequence>
<evidence type="ECO:0000259" key="3">
    <source>
        <dbReference type="Pfam" id="PF07731"/>
    </source>
</evidence>
<organism evidence="4 5">
    <name type="scientific">Streptomyces marokkonensis</name>
    <dbReference type="NCBI Taxonomy" id="324855"/>
    <lineage>
        <taxon>Bacteria</taxon>
        <taxon>Bacillati</taxon>
        <taxon>Actinomycetota</taxon>
        <taxon>Actinomycetes</taxon>
        <taxon>Kitasatosporales</taxon>
        <taxon>Streptomycetaceae</taxon>
        <taxon>Streptomyces</taxon>
    </lineage>
</organism>
<dbReference type="Pfam" id="PF07731">
    <property type="entry name" value="Cu-oxidase_2"/>
    <property type="match status" value="1"/>
</dbReference>
<dbReference type="InterPro" id="IPR011706">
    <property type="entry name" value="Cu-oxidase_C"/>
</dbReference>
<reference evidence="5" key="1">
    <citation type="journal article" date="2019" name="Int. J. Syst. Evol. Microbiol.">
        <title>The Global Catalogue of Microorganisms (GCM) 10K type strain sequencing project: providing services to taxonomists for standard genome sequencing and annotation.</title>
        <authorList>
            <consortium name="The Broad Institute Genomics Platform"/>
            <consortium name="The Broad Institute Genome Sequencing Center for Infectious Disease"/>
            <person name="Wu L."/>
            <person name="Ma J."/>
        </authorList>
    </citation>
    <scope>NUCLEOTIDE SEQUENCE [LARGE SCALE GENOMIC DNA]</scope>
    <source>
        <strain evidence="5">JCM 17027</strain>
    </source>
</reference>
<protein>
    <recommendedName>
        <fullName evidence="3">Plastocyanin-like domain-containing protein</fullName>
    </recommendedName>
</protein>
<dbReference type="InterPro" id="IPR008972">
    <property type="entry name" value="Cupredoxin"/>
</dbReference>
<evidence type="ECO:0000256" key="2">
    <source>
        <dbReference type="SAM" id="MobiDB-lite"/>
    </source>
</evidence>
<dbReference type="EMBL" id="BAABCQ010000197">
    <property type="protein sequence ID" value="GAA4008907.1"/>
    <property type="molecule type" value="Genomic_DNA"/>
</dbReference>
<gene>
    <name evidence="4" type="ORF">GCM10022384_63230</name>
</gene>
<dbReference type="Gene3D" id="2.60.40.420">
    <property type="entry name" value="Cupredoxins - blue copper proteins"/>
    <property type="match status" value="1"/>
</dbReference>
<dbReference type="RefSeq" id="WP_345596970.1">
    <property type="nucleotide sequence ID" value="NZ_BAABCQ010000197.1"/>
</dbReference>
<name>A0ABP7SA62_9ACTN</name>
<dbReference type="SUPFAM" id="SSF49503">
    <property type="entry name" value="Cupredoxins"/>
    <property type="match status" value="1"/>
</dbReference>
<feature type="region of interest" description="Disordered" evidence="2">
    <location>
        <begin position="139"/>
        <end position="198"/>
    </location>
</feature>
<accession>A0ABP7SA62</accession>
<dbReference type="PROSITE" id="PS00080">
    <property type="entry name" value="MULTICOPPER_OXIDASE2"/>
    <property type="match status" value="1"/>
</dbReference>
<evidence type="ECO:0000256" key="1">
    <source>
        <dbReference type="ARBA" id="ARBA00022723"/>
    </source>
</evidence>
<keyword evidence="1" id="KW-0479">Metal-binding</keyword>
<evidence type="ECO:0000313" key="5">
    <source>
        <dbReference type="Proteomes" id="UP001500034"/>
    </source>
</evidence>
<feature type="domain" description="Plastocyanin-like" evidence="3">
    <location>
        <begin position="62"/>
        <end position="106"/>
    </location>
</feature>
<dbReference type="InterPro" id="IPR002355">
    <property type="entry name" value="Cu_oxidase_Cu_BS"/>
</dbReference>
<evidence type="ECO:0000313" key="4">
    <source>
        <dbReference type="EMBL" id="GAA4008907.1"/>
    </source>
</evidence>
<comment type="caution">
    <text evidence="4">The sequence shown here is derived from an EMBL/GenBank/DDBJ whole genome shotgun (WGS) entry which is preliminary data.</text>
</comment>
<keyword evidence="5" id="KW-1185">Reference proteome</keyword>
<dbReference type="Proteomes" id="UP001500034">
    <property type="component" value="Unassembled WGS sequence"/>
</dbReference>